<name>A0A250FCY7_9FLAO</name>
<feature type="transmembrane region" description="Helical" evidence="4">
    <location>
        <begin position="31"/>
        <end position="48"/>
    </location>
</feature>
<feature type="transmembrane region" description="Helical" evidence="4">
    <location>
        <begin position="133"/>
        <end position="152"/>
    </location>
</feature>
<dbReference type="Proteomes" id="UP000217276">
    <property type="component" value="Chromosome"/>
</dbReference>
<evidence type="ECO:0000313" key="6">
    <source>
        <dbReference type="EMBL" id="ATA81887.1"/>
    </source>
</evidence>
<keyword evidence="4" id="KW-0812">Transmembrane</keyword>
<proteinExistence type="predicted"/>
<keyword evidence="3" id="KW-0804">Transcription</keyword>
<evidence type="ECO:0000256" key="2">
    <source>
        <dbReference type="ARBA" id="ARBA00023125"/>
    </source>
</evidence>
<dbReference type="InterPro" id="IPR009057">
    <property type="entry name" value="Homeodomain-like_sf"/>
</dbReference>
<dbReference type="GO" id="GO:0043565">
    <property type="term" value="F:sequence-specific DNA binding"/>
    <property type="evidence" value="ECO:0007669"/>
    <property type="project" value="InterPro"/>
</dbReference>
<evidence type="ECO:0000256" key="3">
    <source>
        <dbReference type="ARBA" id="ARBA00023163"/>
    </source>
</evidence>
<feature type="domain" description="HTH araC/xylS-type" evidence="5">
    <location>
        <begin position="281"/>
        <end position="385"/>
    </location>
</feature>
<dbReference type="PANTHER" id="PTHR43280:SF29">
    <property type="entry name" value="ARAC-FAMILY TRANSCRIPTIONAL REGULATOR"/>
    <property type="match status" value="1"/>
</dbReference>
<organism evidence="6 7">
    <name type="scientific">Capnocytophaga leadbetteri</name>
    <dbReference type="NCBI Taxonomy" id="327575"/>
    <lineage>
        <taxon>Bacteria</taxon>
        <taxon>Pseudomonadati</taxon>
        <taxon>Bacteroidota</taxon>
        <taxon>Flavobacteriia</taxon>
        <taxon>Flavobacteriales</taxon>
        <taxon>Flavobacteriaceae</taxon>
        <taxon>Capnocytophaga</taxon>
    </lineage>
</organism>
<evidence type="ECO:0000313" key="7">
    <source>
        <dbReference type="Proteomes" id="UP000217276"/>
    </source>
</evidence>
<dbReference type="PANTHER" id="PTHR43280">
    <property type="entry name" value="ARAC-FAMILY TRANSCRIPTIONAL REGULATOR"/>
    <property type="match status" value="1"/>
</dbReference>
<dbReference type="KEGG" id="clk:CGC53_05755"/>
<feature type="transmembrane region" description="Helical" evidence="4">
    <location>
        <begin position="211"/>
        <end position="231"/>
    </location>
</feature>
<keyword evidence="1" id="KW-0805">Transcription regulation</keyword>
<dbReference type="GO" id="GO:0003700">
    <property type="term" value="F:DNA-binding transcription factor activity"/>
    <property type="evidence" value="ECO:0007669"/>
    <property type="project" value="InterPro"/>
</dbReference>
<feature type="transmembrane region" description="Helical" evidence="4">
    <location>
        <begin position="94"/>
        <end position="112"/>
    </location>
</feature>
<keyword evidence="2" id="KW-0238">DNA-binding</keyword>
<feature type="transmembrane region" description="Helical" evidence="4">
    <location>
        <begin position="60"/>
        <end position="79"/>
    </location>
</feature>
<dbReference type="RefSeq" id="WP_095913964.1">
    <property type="nucleotide sequence ID" value="NZ_CAUUPF010000007.1"/>
</dbReference>
<keyword evidence="4" id="KW-1133">Transmembrane helix</keyword>
<sequence length="386" mass="44533">MSSLFVIGIFLCCFLSVLLFSKAAKRLPDNILGVWLLCIAAYLLNYYLHYLGYWEKYPHLVGATHPFPLLFAPFVYLYVVTNLRQPQRLYWRDGLHFLPFVVTYVLMFPFLFGYSAAKKAMIDQADYHSPYQWLFTISFIAFVIVCVAYSVATYHKINQYEQIIGEQFAYNEGISLQWLRLLLIGFGIIFSVMIVGYVLQFLLEIELAVNVELIFLGLFVLLIALIGFWGIRYQGIFTAEKPKVLYFSEKPEEAEETEEPLKMPEYRKSGLKPEEAKNLHQQLLTLMATEKPYLEPKLSLAQLADSLGVLPNHLSQIINQYEGKNFYDFVNNYRVNEFIALAKKDTDKNFNLLGLAFEAGFNSKSSFNQVFKKIKGQTPSQFVNEG</sequence>
<dbReference type="EMBL" id="CP022384">
    <property type="protein sequence ID" value="ATA81887.1"/>
    <property type="molecule type" value="Genomic_DNA"/>
</dbReference>
<dbReference type="InterPro" id="IPR018060">
    <property type="entry name" value="HTH_AraC"/>
</dbReference>
<keyword evidence="4" id="KW-0472">Membrane</keyword>
<accession>A0A250FCY7</accession>
<evidence type="ECO:0000256" key="4">
    <source>
        <dbReference type="SAM" id="Phobius"/>
    </source>
</evidence>
<dbReference type="Pfam" id="PF12833">
    <property type="entry name" value="HTH_18"/>
    <property type="match status" value="1"/>
</dbReference>
<protein>
    <submittedName>
        <fullName evidence="6">AraC family transcriptional regulator</fullName>
    </submittedName>
</protein>
<evidence type="ECO:0000259" key="5">
    <source>
        <dbReference type="PROSITE" id="PS01124"/>
    </source>
</evidence>
<evidence type="ECO:0000256" key="1">
    <source>
        <dbReference type="ARBA" id="ARBA00023015"/>
    </source>
</evidence>
<keyword evidence="7" id="KW-1185">Reference proteome</keyword>
<dbReference type="SUPFAM" id="SSF46689">
    <property type="entry name" value="Homeodomain-like"/>
    <property type="match status" value="1"/>
</dbReference>
<dbReference type="Gene3D" id="1.10.10.60">
    <property type="entry name" value="Homeodomain-like"/>
    <property type="match status" value="2"/>
</dbReference>
<gene>
    <name evidence="6" type="ORF">CGC53_05755</name>
</gene>
<dbReference type="AlphaFoldDB" id="A0A250FCY7"/>
<reference evidence="7" key="1">
    <citation type="submission" date="2017-06" db="EMBL/GenBank/DDBJ databases">
        <title>Capnocytophaga spp. assemblies.</title>
        <authorList>
            <person name="Gulvik C.A."/>
        </authorList>
    </citation>
    <scope>NUCLEOTIDE SEQUENCE [LARGE SCALE GENOMIC DNA]</scope>
    <source>
        <strain evidence="7">H6253</strain>
    </source>
</reference>
<feature type="transmembrane region" description="Helical" evidence="4">
    <location>
        <begin position="178"/>
        <end position="199"/>
    </location>
</feature>
<dbReference type="PROSITE" id="PS01124">
    <property type="entry name" value="HTH_ARAC_FAMILY_2"/>
    <property type="match status" value="1"/>
</dbReference>
<dbReference type="SMART" id="SM00342">
    <property type="entry name" value="HTH_ARAC"/>
    <property type="match status" value="1"/>
</dbReference>